<dbReference type="GO" id="GO:0032182">
    <property type="term" value="F:ubiquitin-like protein binding"/>
    <property type="evidence" value="ECO:0007669"/>
    <property type="project" value="TreeGrafter"/>
</dbReference>
<dbReference type="PANTHER" id="PTHR12281">
    <property type="entry name" value="RP42 RELATED"/>
    <property type="match status" value="1"/>
</dbReference>
<feature type="domain" description="DCUN1" evidence="3">
    <location>
        <begin position="39"/>
        <end position="227"/>
    </location>
</feature>
<reference evidence="4 5" key="2">
    <citation type="journal article" date="2012" name="Proc. Natl. Acad. Sci. U.S.A.">
        <title>Antigenic diversity is generated by distinct evolutionary mechanisms in African trypanosome species.</title>
        <authorList>
            <person name="Jackson A.P."/>
            <person name="Berry A."/>
            <person name="Aslett M."/>
            <person name="Allison H.C."/>
            <person name="Burton P."/>
            <person name="Vavrova-Anderson J."/>
            <person name="Brown R."/>
            <person name="Browne H."/>
            <person name="Corton N."/>
            <person name="Hauser H."/>
            <person name="Gamble J."/>
            <person name="Gilderthorp R."/>
            <person name="Marcello L."/>
            <person name="McQuillan J."/>
            <person name="Otto T.D."/>
            <person name="Quail M.A."/>
            <person name="Sanders M.J."/>
            <person name="van Tonder A."/>
            <person name="Ginger M.L."/>
            <person name="Field M.C."/>
            <person name="Barry J.D."/>
            <person name="Hertz-Fowler C."/>
            <person name="Berriman M."/>
        </authorList>
    </citation>
    <scope>NUCLEOTIDE SEQUENCE [LARGE SCALE GENOMIC DNA]</scope>
    <source>
        <strain evidence="4 5">IL3000</strain>
    </source>
</reference>
<dbReference type="InterPro" id="IPR005176">
    <property type="entry name" value="PONY_dom"/>
</dbReference>
<dbReference type="InterPro" id="IPR042460">
    <property type="entry name" value="DCN1-like_PONY"/>
</dbReference>
<proteinExistence type="predicted"/>
<evidence type="ECO:0000256" key="1">
    <source>
        <dbReference type="RuleBase" id="RU410713"/>
    </source>
</evidence>
<evidence type="ECO:0000313" key="5">
    <source>
        <dbReference type="Proteomes" id="UP000000702"/>
    </source>
</evidence>
<dbReference type="PANTHER" id="PTHR12281:SF34">
    <property type="entry name" value="DEFECTIVE IN CULLIN NEDDYLATION PROTEIN"/>
    <property type="match status" value="1"/>
</dbReference>
<evidence type="ECO:0000256" key="2">
    <source>
        <dbReference type="SAM" id="MobiDB-lite"/>
    </source>
</evidence>
<dbReference type="GO" id="GO:0031624">
    <property type="term" value="F:ubiquitin conjugating enzyme binding"/>
    <property type="evidence" value="ECO:0007669"/>
    <property type="project" value="TreeGrafter"/>
</dbReference>
<dbReference type="GO" id="GO:0097602">
    <property type="term" value="F:cullin family protein binding"/>
    <property type="evidence" value="ECO:0007669"/>
    <property type="project" value="TreeGrafter"/>
</dbReference>
<gene>
    <name evidence="4" type="ORF">TCIL3000_0_49370</name>
</gene>
<dbReference type="Proteomes" id="UP000000702">
    <property type="component" value="Unassembled WGS sequence"/>
</dbReference>
<evidence type="ECO:0000259" key="3">
    <source>
        <dbReference type="PROSITE" id="PS51229"/>
    </source>
</evidence>
<dbReference type="Gene3D" id="1.10.238.10">
    <property type="entry name" value="EF-hand"/>
    <property type="match status" value="1"/>
</dbReference>
<dbReference type="AlphaFoldDB" id="F9WAN2"/>
<dbReference type="GO" id="GO:0045116">
    <property type="term" value="P:protein neddylation"/>
    <property type="evidence" value="ECO:0007669"/>
    <property type="project" value="TreeGrafter"/>
</dbReference>
<dbReference type="Gene3D" id="1.10.238.200">
    <property type="entry name" value="Cullin, PONY binding domain"/>
    <property type="match status" value="1"/>
</dbReference>
<organism evidence="4 5">
    <name type="scientific">Trypanosoma congolense (strain IL3000)</name>
    <dbReference type="NCBI Taxonomy" id="1068625"/>
    <lineage>
        <taxon>Eukaryota</taxon>
        <taxon>Discoba</taxon>
        <taxon>Euglenozoa</taxon>
        <taxon>Kinetoplastea</taxon>
        <taxon>Metakinetoplastina</taxon>
        <taxon>Trypanosomatida</taxon>
        <taxon>Trypanosomatidae</taxon>
        <taxon>Trypanosoma</taxon>
        <taxon>Nannomonas</taxon>
    </lineage>
</organism>
<comment type="function">
    <text evidence="1">Neddylation of cullins play an essential role in the regulation of SCF-type complexes activity.</text>
</comment>
<evidence type="ECO:0000313" key="4">
    <source>
        <dbReference type="EMBL" id="CCD14303.1"/>
    </source>
</evidence>
<dbReference type="GO" id="GO:0000151">
    <property type="term" value="C:ubiquitin ligase complex"/>
    <property type="evidence" value="ECO:0007669"/>
    <property type="project" value="TreeGrafter"/>
</dbReference>
<protein>
    <recommendedName>
        <fullName evidence="1">Defective in cullin neddylation protein</fullName>
    </recommendedName>
</protein>
<feature type="region of interest" description="Disordered" evidence="2">
    <location>
        <begin position="1"/>
        <end position="27"/>
    </location>
</feature>
<dbReference type="EMBL" id="CAEQ01001458">
    <property type="protein sequence ID" value="CCD14303.1"/>
    <property type="molecule type" value="Genomic_DNA"/>
</dbReference>
<dbReference type="VEuPathDB" id="TriTrypDB:TcIL3000_0_49370"/>
<dbReference type="Pfam" id="PF03556">
    <property type="entry name" value="Cullin_binding"/>
    <property type="match status" value="1"/>
</dbReference>
<keyword evidence="5" id="KW-1185">Reference proteome</keyword>
<reference evidence="5" key="1">
    <citation type="submission" date="2011-07" db="EMBL/GenBank/DDBJ databases">
        <title>Divergent evolution of antigenic variation in African trypanosomes.</title>
        <authorList>
            <person name="Jackson A.P."/>
            <person name="Berry A."/>
            <person name="Allison H.C."/>
            <person name="Burton P."/>
            <person name="Anderson J."/>
            <person name="Aslett M."/>
            <person name="Brown R."/>
            <person name="Corton N."/>
            <person name="Harris D."/>
            <person name="Hauser H."/>
            <person name="Gamble J."/>
            <person name="Gilderthorp R."/>
            <person name="McQuillan J."/>
            <person name="Quail M.A."/>
            <person name="Sanders M."/>
            <person name="Van Tonder A."/>
            <person name="Ginger M.L."/>
            <person name="Donelson J.E."/>
            <person name="Field M.C."/>
            <person name="Barry J.D."/>
            <person name="Berriman M."/>
            <person name="Hertz-Fowler C."/>
        </authorList>
    </citation>
    <scope>NUCLEOTIDE SEQUENCE [LARGE SCALE GENOMIC DNA]</scope>
    <source>
        <strain evidence="5">IL3000</strain>
    </source>
</reference>
<accession>F9WAN2</accession>
<sequence>MASNEATATTFMGESTRPQRNQSRIGLTSKLMQPTSQVSGKTEMERIFEFLSTTDSADGPDNIGQKGIQLLCEELGIRRDSMEMYTLIWKLGVTKSGCIPRYDWLGMVYNYNIESVYDLKLKLREWVKESTGPALTECCCELYDFIRGDNARLMLPETAARAWKTFFGCDPRVEEWIKWYTTVYREEVTRDIWNHVPVFFSNQENATPYRKEDKWPSAFDLFVEWRDTIPA</sequence>
<comment type="caution">
    <text evidence="4">The sequence shown here is derived from an EMBL/GenBank/DDBJ whole genome shotgun (WGS) entry which is preliminary data.</text>
</comment>
<dbReference type="PROSITE" id="PS51229">
    <property type="entry name" value="DCUN1"/>
    <property type="match status" value="1"/>
</dbReference>
<name>F9WAN2_TRYCI</name>
<dbReference type="OMA" id="KEFFDGM"/>
<dbReference type="InterPro" id="IPR014764">
    <property type="entry name" value="DCN-prot"/>
</dbReference>